<dbReference type="AlphaFoldDB" id="A0A9J6RJK4"/>
<dbReference type="SMART" id="SM00357">
    <property type="entry name" value="CSP"/>
    <property type="match status" value="1"/>
</dbReference>
<dbReference type="Pfam" id="PF00773">
    <property type="entry name" value="RNB"/>
    <property type="match status" value="1"/>
</dbReference>
<accession>A0A9J6RJK4</accession>
<dbReference type="EC" id="3.1.13.1" evidence="3"/>
<dbReference type="SMART" id="SM00316">
    <property type="entry name" value="S1"/>
    <property type="match status" value="2"/>
</dbReference>
<evidence type="ECO:0000256" key="6">
    <source>
        <dbReference type="ARBA" id="ARBA00022801"/>
    </source>
</evidence>
<dbReference type="InterPro" id="IPR022966">
    <property type="entry name" value="RNase_II/R_CS"/>
</dbReference>
<evidence type="ECO:0000256" key="5">
    <source>
        <dbReference type="ARBA" id="ARBA00022722"/>
    </source>
</evidence>
<dbReference type="Pfam" id="PF17876">
    <property type="entry name" value="CSD2"/>
    <property type="match status" value="1"/>
</dbReference>
<dbReference type="PROSITE" id="PS50126">
    <property type="entry name" value="S1"/>
    <property type="match status" value="1"/>
</dbReference>
<comment type="catalytic activity">
    <reaction evidence="1">
        <text>Exonucleolytic cleavage in the 3'- to 5'-direction to yield nucleoside 5'-phosphates.</text>
        <dbReference type="EC" id="3.1.13.1"/>
    </reaction>
</comment>
<dbReference type="GO" id="GO:0005829">
    <property type="term" value="C:cytosol"/>
    <property type="evidence" value="ECO:0007669"/>
    <property type="project" value="TreeGrafter"/>
</dbReference>
<comment type="subcellular location">
    <subcellularLocation>
        <location evidence="2">Cytoplasm</location>
    </subcellularLocation>
</comment>
<comment type="caution">
    <text evidence="10">The sequence shown here is derived from an EMBL/GenBank/DDBJ whole genome shotgun (WGS) entry which is preliminary data.</text>
</comment>
<keyword evidence="4" id="KW-0963">Cytoplasm</keyword>
<proteinExistence type="predicted"/>
<evidence type="ECO:0000256" key="2">
    <source>
        <dbReference type="ARBA" id="ARBA00004496"/>
    </source>
</evidence>
<evidence type="ECO:0000256" key="8">
    <source>
        <dbReference type="ARBA" id="ARBA00022884"/>
    </source>
</evidence>
<dbReference type="InterPro" id="IPR012340">
    <property type="entry name" value="NA-bd_OB-fold"/>
</dbReference>
<gene>
    <name evidence="10" type="ORF">O0V09_06595</name>
</gene>
<dbReference type="InterPro" id="IPR004476">
    <property type="entry name" value="RNase_II/RNase_R"/>
</dbReference>
<dbReference type="EMBL" id="JAPTGG010000004">
    <property type="protein sequence ID" value="MCZ0864862.1"/>
    <property type="molecule type" value="Genomic_DNA"/>
</dbReference>
<dbReference type="Proteomes" id="UP001069090">
    <property type="component" value="Unassembled WGS sequence"/>
</dbReference>
<dbReference type="Gene3D" id="2.40.50.140">
    <property type="entry name" value="Nucleic acid-binding proteins"/>
    <property type="match status" value="2"/>
</dbReference>
<dbReference type="Pfam" id="PF08206">
    <property type="entry name" value="OB_RNB"/>
    <property type="match status" value="1"/>
</dbReference>
<keyword evidence="5" id="KW-0540">Nuclease</keyword>
<keyword evidence="6" id="KW-0378">Hydrolase</keyword>
<dbReference type="PROSITE" id="PS01175">
    <property type="entry name" value="RIBONUCLEASE_II"/>
    <property type="match status" value="1"/>
</dbReference>
<evidence type="ECO:0000313" key="10">
    <source>
        <dbReference type="EMBL" id="MCZ0864862.1"/>
    </source>
</evidence>
<dbReference type="GO" id="GO:0003723">
    <property type="term" value="F:RNA binding"/>
    <property type="evidence" value="ECO:0007669"/>
    <property type="project" value="UniProtKB-KW"/>
</dbReference>
<sequence length="647" mass="72365">MFDVNTLSQLKDLKKQIEDAKEFATGIVKGTERRFGFVVLDDEREIFLAPEEMDKVFPGDKVKIQVHTSAEGKVSGELIKLINSPLKTFTGRYVVKGKGHFVEPDLPRFKRWIFIPPAARNNAQNGDYIHCAISRHAYPAAKPQAKVLAVIGNDDSPGIEAEYSLYKFQLEQPLPADWQASLQDVDLSQRVDLSALNFVTIDAPSTQDMDDALYIEAKEQGWQLSVAIADPSAYISENSVLDKEAQRRASSVYMPGRTVTMLPEQLSLEHCSLHPEQNRAALVCRMDISPEGQISDYQILEASICSKAKLSYYEVASYLDGEASEHPQAELLGLLQQASNALLAHRQQAHLVSSGRPEFRIRLNEQGKIDSIEPSTKTSAHLLVEECMVAANSCAADFMAEQGLFHGHVGFRPERLEGVKKLIDEQLGLSDLDLASVAGYRQLSNSIEDDKLSFPVRSVLSRMLERGRLYTRPTPHFGMGMERYTTFTSPIRKYSDLLVHRIIKAKLAGKTLALKEQDLSALQDSLDRARQARWHMEQWLKCQYLHAFKGQELSGSVCQINSNGFTVRLDNTGIEGIVDTRKLKEKYSFDPLRLRLSSKDVVIELDQAVTVTIAQLDVKQRSIQFALVNKASEAEAKTEPEAKPTAD</sequence>
<evidence type="ECO:0000313" key="11">
    <source>
        <dbReference type="Proteomes" id="UP001069090"/>
    </source>
</evidence>
<evidence type="ECO:0000256" key="3">
    <source>
        <dbReference type="ARBA" id="ARBA00012163"/>
    </source>
</evidence>
<feature type="domain" description="S1 motif" evidence="9">
    <location>
        <begin position="550"/>
        <end position="628"/>
    </location>
</feature>
<keyword evidence="8" id="KW-0694">RNA-binding</keyword>
<dbReference type="SUPFAM" id="SSF50249">
    <property type="entry name" value="Nucleic acid-binding proteins"/>
    <property type="match status" value="3"/>
</dbReference>
<dbReference type="InterPro" id="IPR040476">
    <property type="entry name" value="CSD2"/>
</dbReference>
<keyword evidence="7" id="KW-0269">Exonuclease</keyword>
<dbReference type="InterPro" id="IPR003029">
    <property type="entry name" value="S1_domain"/>
</dbReference>
<dbReference type="Pfam" id="PF00575">
    <property type="entry name" value="S1"/>
    <property type="match status" value="1"/>
</dbReference>
<dbReference type="NCBIfam" id="TIGR00358">
    <property type="entry name" value="3_prime_RNase"/>
    <property type="match status" value="1"/>
</dbReference>
<dbReference type="InterPro" id="IPR011129">
    <property type="entry name" value="CSD"/>
</dbReference>
<dbReference type="GO" id="GO:0006402">
    <property type="term" value="P:mRNA catabolic process"/>
    <property type="evidence" value="ECO:0007669"/>
    <property type="project" value="TreeGrafter"/>
</dbReference>
<dbReference type="SMART" id="SM00955">
    <property type="entry name" value="RNB"/>
    <property type="match status" value="1"/>
</dbReference>
<reference evidence="10 11" key="1">
    <citation type="submission" date="2022-12" db="EMBL/GenBank/DDBJ databases">
        <title>Dasania phycosphaerae sp. nov., isolated from particulate material of the south coast of Korea.</title>
        <authorList>
            <person name="Jiang Y."/>
        </authorList>
    </citation>
    <scope>NUCLEOTIDE SEQUENCE [LARGE SCALE GENOMIC DNA]</scope>
    <source>
        <strain evidence="10 11">GY-19</strain>
    </source>
</reference>
<organism evidence="10 11">
    <name type="scientific">Dasania phycosphaerae</name>
    <dbReference type="NCBI Taxonomy" id="2950436"/>
    <lineage>
        <taxon>Bacteria</taxon>
        <taxon>Pseudomonadati</taxon>
        <taxon>Pseudomonadota</taxon>
        <taxon>Gammaproteobacteria</taxon>
        <taxon>Cellvibrionales</taxon>
        <taxon>Spongiibacteraceae</taxon>
        <taxon>Dasania</taxon>
    </lineage>
</organism>
<evidence type="ECO:0000256" key="7">
    <source>
        <dbReference type="ARBA" id="ARBA00022839"/>
    </source>
</evidence>
<dbReference type="PANTHER" id="PTHR23355">
    <property type="entry name" value="RIBONUCLEASE"/>
    <property type="match status" value="1"/>
</dbReference>
<dbReference type="InterPro" id="IPR001900">
    <property type="entry name" value="RNase_II/R"/>
</dbReference>
<dbReference type="InterPro" id="IPR050180">
    <property type="entry name" value="RNR_Ribonuclease"/>
</dbReference>
<evidence type="ECO:0000256" key="4">
    <source>
        <dbReference type="ARBA" id="ARBA00022490"/>
    </source>
</evidence>
<protein>
    <recommendedName>
        <fullName evidence="3">exoribonuclease II</fullName>
        <ecNumber evidence="3">3.1.13.1</ecNumber>
    </recommendedName>
</protein>
<dbReference type="GO" id="GO:0008859">
    <property type="term" value="F:exoribonuclease II activity"/>
    <property type="evidence" value="ECO:0007669"/>
    <property type="project" value="UniProtKB-EC"/>
</dbReference>
<evidence type="ECO:0000259" key="9">
    <source>
        <dbReference type="PROSITE" id="PS50126"/>
    </source>
</evidence>
<dbReference type="RefSeq" id="WP_258331015.1">
    <property type="nucleotide sequence ID" value="NZ_JAPTGG010000004.1"/>
</dbReference>
<dbReference type="InterPro" id="IPR013223">
    <property type="entry name" value="RNase_B_OB_dom"/>
</dbReference>
<name>A0A9J6RJK4_9GAMM</name>
<evidence type="ECO:0000256" key="1">
    <source>
        <dbReference type="ARBA" id="ARBA00001849"/>
    </source>
</evidence>
<dbReference type="PANTHER" id="PTHR23355:SF37">
    <property type="entry name" value="EXORIBONUCLEASE 2"/>
    <property type="match status" value="1"/>
</dbReference>
<keyword evidence="11" id="KW-1185">Reference proteome</keyword>